<evidence type="ECO:0000313" key="2">
    <source>
        <dbReference type="Proteomes" id="UP000273675"/>
    </source>
</evidence>
<dbReference type="PROSITE" id="PS51257">
    <property type="entry name" value="PROKAR_LIPOPROTEIN"/>
    <property type="match status" value="1"/>
</dbReference>
<dbReference type="RefSeq" id="WP_121210313.1">
    <property type="nucleotide sequence ID" value="NZ_RBIM01000002.1"/>
</dbReference>
<dbReference type="OrthoDB" id="7355112at2"/>
<dbReference type="Proteomes" id="UP000273675">
    <property type="component" value="Unassembled WGS sequence"/>
</dbReference>
<protein>
    <recommendedName>
        <fullName evidence="3">SPOR domain-containing protein</fullName>
    </recommendedName>
</protein>
<evidence type="ECO:0000313" key="1">
    <source>
        <dbReference type="EMBL" id="RKR03122.1"/>
    </source>
</evidence>
<gene>
    <name evidence="1" type="ORF">C7435_1070</name>
</gene>
<dbReference type="EMBL" id="RBIM01000002">
    <property type="protein sequence ID" value="RKR03122.1"/>
    <property type="molecule type" value="Genomic_DNA"/>
</dbReference>
<dbReference type="AlphaFoldDB" id="A0A495DKL5"/>
<comment type="caution">
    <text evidence="1">The sequence shown here is derived from an EMBL/GenBank/DDBJ whole genome shotgun (WGS) entry which is preliminary data.</text>
</comment>
<evidence type="ECO:0008006" key="3">
    <source>
        <dbReference type="Google" id="ProtNLM"/>
    </source>
</evidence>
<accession>A0A495DKL5</accession>
<sequence length="206" mass="21486">MKQLTVFLAALALCGCVTTSSEHPAAAGEPEAMVAPTRNAQLADAMSRELAHLARFDPDAVERVAPELRALATAIVGLNDPGDAPDLPVTPVPAQHHLPPPPADMLDAPSLQHAIHLASYRRVETAQSGWHALMVAHGDVLTGLEPRLSQAEIAGQGQYLRLKAGPFDSAAAAQAVCLQITNSGDYCAVVDFSGLRMADMASAAGE</sequence>
<proteinExistence type="predicted"/>
<organism evidence="1 2">
    <name type="scientific">Maricaulis maris</name>
    <dbReference type="NCBI Taxonomy" id="74318"/>
    <lineage>
        <taxon>Bacteria</taxon>
        <taxon>Pseudomonadati</taxon>
        <taxon>Pseudomonadota</taxon>
        <taxon>Alphaproteobacteria</taxon>
        <taxon>Maricaulales</taxon>
        <taxon>Maricaulaceae</taxon>
        <taxon>Maricaulis</taxon>
    </lineage>
</organism>
<reference evidence="1 2" key="1">
    <citation type="submission" date="2018-10" db="EMBL/GenBank/DDBJ databases">
        <title>Genomic Encyclopedia of Type Strains, Phase IV (KMG-IV): sequencing the most valuable type-strain genomes for metagenomic binning, comparative biology and taxonomic classification.</title>
        <authorList>
            <person name="Goeker M."/>
        </authorList>
    </citation>
    <scope>NUCLEOTIDE SEQUENCE [LARGE SCALE GENOMIC DNA]</scope>
    <source>
        <strain evidence="1 2">DSM 4734</strain>
    </source>
</reference>
<name>A0A495DKL5_9PROT</name>